<proteinExistence type="predicted"/>
<feature type="domain" description="TfuA-like core" evidence="1">
    <location>
        <begin position="48"/>
        <end position="167"/>
    </location>
</feature>
<comment type="caution">
    <text evidence="2">The sequence shown here is derived from an EMBL/GenBank/DDBJ whole genome shotgun (WGS) entry which is preliminary data.</text>
</comment>
<name>A0ABR9IF78_9PSEU</name>
<dbReference type="InterPro" id="IPR012924">
    <property type="entry name" value="TfuA_core"/>
</dbReference>
<dbReference type="Proteomes" id="UP000631670">
    <property type="component" value="Unassembled WGS sequence"/>
</dbReference>
<dbReference type="Pfam" id="PF07812">
    <property type="entry name" value="TfuA"/>
    <property type="match status" value="1"/>
</dbReference>
<keyword evidence="3" id="KW-1185">Reference proteome</keyword>
<evidence type="ECO:0000313" key="3">
    <source>
        <dbReference type="Proteomes" id="UP000631670"/>
    </source>
</evidence>
<protein>
    <recommendedName>
        <fullName evidence="1">TfuA-like core domain-containing protein</fullName>
    </recommendedName>
</protein>
<dbReference type="EMBL" id="JADBEG010000001">
    <property type="protein sequence ID" value="MBE1501839.1"/>
    <property type="molecule type" value="Genomic_DNA"/>
</dbReference>
<organism evidence="2 3">
    <name type="scientific">Amycolatopsis lexingtonensis</name>
    <dbReference type="NCBI Taxonomy" id="218822"/>
    <lineage>
        <taxon>Bacteria</taxon>
        <taxon>Bacillati</taxon>
        <taxon>Actinomycetota</taxon>
        <taxon>Actinomycetes</taxon>
        <taxon>Pseudonocardiales</taxon>
        <taxon>Pseudonocardiaceae</taxon>
        <taxon>Amycolatopsis</taxon>
    </lineage>
</organism>
<sequence length="434" mass="47255">MTVHVFAGPSLTGSAVLDLDGVCWHPPVAHGDLYRVRTAPGDSVLIVDGLYQHTAPARNKEILELHTRGIPVYGAASIGALRACEHLGHGMAGLGTVFGWYRDGRLFSDADVALMHGDADVGYRAFTHALVSVLSVTDRLVAAGRLGEPAAESIVEVARSVHFGSRTDAVLIAAADRAGGLGDPMRTVLAELDPARLGDIKRLDAEHAVREVLAGTAPDPLADAVAVPDLTDMREWRLLHTPATADPEGPTMLQVLTYAQLFRPDYPELHTRYVFGRLKPEYPGLRDTDAAPDWLSALPRDELVARGVLSEAEAGRFSPAELLERVLVRTFRLRSGRLVYEQFPAELTPELTALATECGAVLELNEHAQRRNPAYHPEDLPERLIDSAFTALWAVEDLSIHALDRGFRTVEEFREQARPFFIAARAAVAMKTPA</sequence>
<accession>A0ABR9IF78</accession>
<gene>
    <name evidence="2" type="ORF">H4696_008939</name>
</gene>
<dbReference type="RefSeq" id="WP_086858377.1">
    <property type="nucleotide sequence ID" value="NZ_JADBEG010000001.1"/>
</dbReference>
<reference evidence="2 3" key="1">
    <citation type="submission" date="2020-10" db="EMBL/GenBank/DDBJ databases">
        <title>Sequencing the genomes of 1000 actinobacteria strains.</title>
        <authorList>
            <person name="Klenk H.-P."/>
        </authorList>
    </citation>
    <scope>NUCLEOTIDE SEQUENCE [LARGE SCALE GENOMIC DNA]</scope>
    <source>
        <strain evidence="2 3">DSM 44653</strain>
    </source>
</reference>
<evidence type="ECO:0000259" key="1">
    <source>
        <dbReference type="Pfam" id="PF07812"/>
    </source>
</evidence>
<evidence type="ECO:0000313" key="2">
    <source>
        <dbReference type="EMBL" id="MBE1501839.1"/>
    </source>
</evidence>